<reference evidence="1 2" key="1">
    <citation type="journal article" date="2021" name="Hortic Res">
        <title>Chromosome-scale assembly of the Dendrobium chrysotoxum genome enhances the understanding of orchid evolution.</title>
        <authorList>
            <person name="Zhang Y."/>
            <person name="Zhang G.Q."/>
            <person name="Zhang D."/>
            <person name="Liu X.D."/>
            <person name="Xu X.Y."/>
            <person name="Sun W.H."/>
            <person name="Yu X."/>
            <person name="Zhu X."/>
            <person name="Wang Z.W."/>
            <person name="Zhao X."/>
            <person name="Zhong W.Y."/>
            <person name="Chen H."/>
            <person name="Yin W.L."/>
            <person name="Huang T."/>
            <person name="Niu S.C."/>
            <person name="Liu Z.J."/>
        </authorList>
    </citation>
    <scope>NUCLEOTIDE SEQUENCE [LARGE SCALE GENOMIC DNA]</scope>
    <source>
        <strain evidence="1">Lindl</strain>
    </source>
</reference>
<comment type="caution">
    <text evidence="1">The sequence shown here is derived from an EMBL/GenBank/DDBJ whole genome shotgun (WGS) entry which is preliminary data.</text>
</comment>
<proteinExistence type="predicted"/>
<name>A0AAV7GRJ7_DENCH</name>
<evidence type="ECO:0000313" key="2">
    <source>
        <dbReference type="Proteomes" id="UP000775213"/>
    </source>
</evidence>
<organism evidence="1 2">
    <name type="scientific">Dendrobium chrysotoxum</name>
    <name type="common">Orchid</name>
    <dbReference type="NCBI Taxonomy" id="161865"/>
    <lineage>
        <taxon>Eukaryota</taxon>
        <taxon>Viridiplantae</taxon>
        <taxon>Streptophyta</taxon>
        <taxon>Embryophyta</taxon>
        <taxon>Tracheophyta</taxon>
        <taxon>Spermatophyta</taxon>
        <taxon>Magnoliopsida</taxon>
        <taxon>Liliopsida</taxon>
        <taxon>Asparagales</taxon>
        <taxon>Orchidaceae</taxon>
        <taxon>Epidendroideae</taxon>
        <taxon>Malaxideae</taxon>
        <taxon>Dendrobiinae</taxon>
        <taxon>Dendrobium</taxon>
    </lineage>
</organism>
<protein>
    <submittedName>
        <fullName evidence="1">Uncharacterized protein</fullName>
    </submittedName>
</protein>
<dbReference type="EMBL" id="JAGFBR010000012">
    <property type="protein sequence ID" value="KAH0458074.1"/>
    <property type="molecule type" value="Genomic_DNA"/>
</dbReference>
<keyword evidence="2" id="KW-1185">Reference proteome</keyword>
<dbReference type="AlphaFoldDB" id="A0AAV7GRJ7"/>
<accession>A0AAV7GRJ7</accession>
<gene>
    <name evidence="1" type="ORF">IEQ34_013389</name>
</gene>
<dbReference type="Proteomes" id="UP000775213">
    <property type="component" value="Unassembled WGS sequence"/>
</dbReference>
<evidence type="ECO:0000313" key="1">
    <source>
        <dbReference type="EMBL" id="KAH0458074.1"/>
    </source>
</evidence>
<sequence length="72" mass="8138">MAELDARSLRAEVLSNAEKTIRCQIRTQITHKWFVATRKASILVLSAWLHGGWLKNCMNTTTREKGVAAIKI</sequence>